<feature type="domain" description="DinB-like" evidence="1">
    <location>
        <begin position="47"/>
        <end position="176"/>
    </location>
</feature>
<protein>
    <submittedName>
        <fullName evidence="2">Methyltransferase type 12</fullName>
    </submittedName>
</protein>
<name>A0A7I7RUW2_9MYCO</name>
<dbReference type="Proteomes" id="UP000467428">
    <property type="component" value="Chromosome"/>
</dbReference>
<evidence type="ECO:0000259" key="1">
    <source>
        <dbReference type="Pfam" id="PF12867"/>
    </source>
</evidence>
<accession>A0A7I7RUW2</accession>
<dbReference type="InterPro" id="IPR034660">
    <property type="entry name" value="DinB/YfiT-like"/>
</dbReference>
<dbReference type="InterPro" id="IPR024775">
    <property type="entry name" value="DinB-like"/>
</dbReference>
<reference evidence="2 3" key="1">
    <citation type="journal article" date="2019" name="Emerg. Microbes Infect.">
        <title>Comprehensive subspecies identification of 175 nontuberculous mycobacteria species based on 7547 genomic profiles.</title>
        <authorList>
            <person name="Matsumoto Y."/>
            <person name="Kinjo T."/>
            <person name="Motooka D."/>
            <person name="Nabeya D."/>
            <person name="Jung N."/>
            <person name="Uechi K."/>
            <person name="Horii T."/>
            <person name="Iida T."/>
            <person name="Fujita J."/>
            <person name="Nakamura S."/>
        </authorList>
    </citation>
    <scope>NUCLEOTIDE SEQUENCE [LARGE SCALE GENOMIC DNA]</scope>
    <source>
        <strain evidence="2 3">JCM 18538</strain>
    </source>
</reference>
<keyword evidence="2" id="KW-0808">Transferase</keyword>
<proteinExistence type="predicted"/>
<organism evidence="2 3">
    <name type="scientific">Mycolicibacterium arabiense</name>
    <dbReference type="NCBI Taxonomy" id="1286181"/>
    <lineage>
        <taxon>Bacteria</taxon>
        <taxon>Bacillati</taxon>
        <taxon>Actinomycetota</taxon>
        <taxon>Actinomycetes</taxon>
        <taxon>Mycobacteriales</taxon>
        <taxon>Mycobacteriaceae</taxon>
        <taxon>Mycolicibacterium</taxon>
    </lineage>
</organism>
<keyword evidence="3" id="KW-1185">Reference proteome</keyword>
<dbReference type="KEGG" id="marz:MARA_14580"/>
<dbReference type="SUPFAM" id="SSF109854">
    <property type="entry name" value="DinB/YfiT-like putative metalloenzymes"/>
    <property type="match status" value="1"/>
</dbReference>
<dbReference type="RefSeq" id="WP_163917848.1">
    <property type="nucleotide sequence ID" value="NZ_AP022593.1"/>
</dbReference>
<evidence type="ECO:0000313" key="2">
    <source>
        <dbReference type="EMBL" id="BBY47990.1"/>
    </source>
</evidence>
<dbReference type="Pfam" id="PF12867">
    <property type="entry name" value="DinB_2"/>
    <property type="match status" value="1"/>
</dbReference>
<geneLocation type="plasmid" evidence="3">
    <name>pjcm18538 dna</name>
</geneLocation>
<dbReference type="AlphaFoldDB" id="A0A7I7RUW2"/>
<keyword evidence="2" id="KW-0489">Methyltransferase</keyword>
<dbReference type="Gene3D" id="1.20.120.450">
    <property type="entry name" value="dinb family like domain"/>
    <property type="match status" value="1"/>
</dbReference>
<evidence type="ECO:0000313" key="3">
    <source>
        <dbReference type="Proteomes" id="UP000467428"/>
    </source>
</evidence>
<sequence length="186" mass="20785">MTTAEVDGPNGIEPDTKDWTWVLERPCDECGFNASSISHYDVAGAIRRDAADWVRRLSGPSVRERSNPAVWSVLEYGCHVRDVHRMFDGRVRLMLAEDEPLFPNWDQDATAVDDDYASQHAAVVTEGLVQAAHRVADTYASVSADQWSRPGLRSNGSRFTVSTIAVYHLHDVVHHGWDVDSPRIGR</sequence>
<dbReference type="GO" id="GO:0008168">
    <property type="term" value="F:methyltransferase activity"/>
    <property type="evidence" value="ECO:0007669"/>
    <property type="project" value="UniProtKB-KW"/>
</dbReference>
<gene>
    <name evidence="2" type="ORF">MARA_14580</name>
</gene>
<dbReference type="GO" id="GO:0032259">
    <property type="term" value="P:methylation"/>
    <property type="evidence" value="ECO:0007669"/>
    <property type="project" value="UniProtKB-KW"/>
</dbReference>
<dbReference type="EMBL" id="AP022593">
    <property type="protein sequence ID" value="BBY47990.1"/>
    <property type="molecule type" value="Genomic_DNA"/>
</dbReference>